<dbReference type="OrthoDB" id="5413827at2759"/>
<dbReference type="Proteomes" id="UP000225277">
    <property type="component" value="Unassembled WGS sequence"/>
</dbReference>
<sequence length="86" mass="9707">MRYDTSEVCTSAVSWRTAFRELPGLDEDTKLESLREELVKRGIHLRPGVLKARIVISCRPSWTSEPLSAALDAVKQGMLVGRMMFI</sequence>
<keyword evidence="2" id="KW-1185">Reference proteome</keyword>
<dbReference type="AlphaFoldDB" id="A0A2D3VD43"/>
<name>A0A2D3VD43_9PEZI</name>
<reference evidence="1 2" key="1">
    <citation type="submission" date="2016-03" db="EMBL/GenBank/DDBJ databases">
        <authorList>
            <person name="Ploux O."/>
        </authorList>
    </citation>
    <scope>NUCLEOTIDE SEQUENCE [LARGE SCALE GENOMIC DNA]</scope>
    <source>
        <strain evidence="1 2">URUG2</strain>
    </source>
</reference>
<proteinExistence type="predicted"/>
<organism evidence="1 2">
    <name type="scientific">Ramularia collo-cygni</name>
    <dbReference type="NCBI Taxonomy" id="112498"/>
    <lineage>
        <taxon>Eukaryota</taxon>
        <taxon>Fungi</taxon>
        <taxon>Dikarya</taxon>
        <taxon>Ascomycota</taxon>
        <taxon>Pezizomycotina</taxon>
        <taxon>Dothideomycetes</taxon>
        <taxon>Dothideomycetidae</taxon>
        <taxon>Mycosphaerellales</taxon>
        <taxon>Mycosphaerellaceae</taxon>
        <taxon>Ramularia</taxon>
    </lineage>
</organism>
<dbReference type="RefSeq" id="XP_023627593.1">
    <property type="nucleotide sequence ID" value="XM_023771825.1"/>
</dbReference>
<evidence type="ECO:0000313" key="2">
    <source>
        <dbReference type="Proteomes" id="UP000225277"/>
    </source>
</evidence>
<dbReference type="GeneID" id="35601697"/>
<accession>A0A2D3VD43</accession>
<protein>
    <submittedName>
        <fullName evidence="1">Uncharacterized protein</fullName>
    </submittedName>
</protein>
<evidence type="ECO:0000313" key="1">
    <source>
        <dbReference type="EMBL" id="CZT20704.1"/>
    </source>
</evidence>
<gene>
    <name evidence="1" type="ORF">RCC_06562</name>
</gene>
<dbReference type="EMBL" id="FJUY01000009">
    <property type="protein sequence ID" value="CZT20704.1"/>
    <property type="molecule type" value="Genomic_DNA"/>
</dbReference>